<evidence type="ECO:0000313" key="1">
    <source>
        <dbReference type="EMBL" id="QJA99570.1"/>
    </source>
</evidence>
<accession>A0A6M3LW04</accession>
<gene>
    <name evidence="1" type="ORF">MM171A00966_0007</name>
</gene>
<dbReference type="AlphaFoldDB" id="A0A6M3LW04"/>
<organism evidence="1">
    <name type="scientific">viral metagenome</name>
    <dbReference type="NCBI Taxonomy" id="1070528"/>
    <lineage>
        <taxon>unclassified sequences</taxon>
        <taxon>metagenomes</taxon>
        <taxon>organismal metagenomes</taxon>
    </lineage>
</organism>
<sequence length="97" mass="11282">MLTKEDVDFLIHILTAVDPQYPVAKGDEVAHRLKELKKLWNDEGLPIAGMEIVWHGTIRDSVIHTYNVGDTHRDFFNWRVTRIKAYAVEHNQLPLFS</sequence>
<proteinExistence type="predicted"/>
<name>A0A6M3LW04_9ZZZZ</name>
<dbReference type="EMBL" id="MT143657">
    <property type="protein sequence ID" value="QJA99570.1"/>
    <property type="molecule type" value="Genomic_DNA"/>
</dbReference>
<protein>
    <submittedName>
        <fullName evidence="1">Uncharacterized protein</fullName>
    </submittedName>
</protein>
<reference evidence="1" key="1">
    <citation type="submission" date="2020-03" db="EMBL/GenBank/DDBJ databases">
        <title>The deep terrestrial virosphere.</title>
        <authorList>
            <person name="Holmfeldt K."/>
            <person name="Nilsson E."/>
            <person name="Simone D."/>
            <person name="Lopez-Fernandez M."/>
            <person name="Wu X."/>
            <person name="de Brujin I."/>
            <person name="Lundin D."/>
            <person name="Andersson A."/>
            <person name="Bertilsson S."/>
            <person name="Dopson M."/>
        </authorList>
    </citation>
    <scope>NUCLEOTIDE SEQUENCE</scope>
    <source>
        <strain evidence="1">MM171A00966</strain>
    </source>
</reference>